<dbReference type="Proteomes" id="UP001497482">
    <property type="component" value="Chromosome 15"/>
</dbReference>
<protein>
    <submittedName>
        <fullName evidence="1">Uncharacterized protein</fullName>
    </submittedName>
</protein>
<organism evidence="1 2">
    <name type="scientific">Knipowitschia caucasica</name>
    <name type="common">Caucasian dwarf goby</name>
    <name type="synonym">Pomatoschistus caucasicus</name>
    <dbReference type="NCBI Taxonomy" id="637954"/>
    <lineage>
        <taxon>Eukaryota</taxon>
        <taxon>Metazoa</taxon>
        <taxon>Chordata</taxon>
        <taxon>Craniata</taxon>
        <taxon>Vertebrata</taxon>
        <taxon>Euteleostomi</taxon>
        <taxon>Actinopterygii</taxon>
        <taxon>Neopterygii</taxon>
        <taxon>Teleostei</taxon>
        <taxon>Neoteleostei</taxon>
        <taxon>Acanthomorphata</taxon>
        <taxon>Gobiaria</taxon>
        <taxon>Gobiiformes</taxon>
        <taxon>Gobioidei</taxon>
        <taxon>Gobiidae</taxon>
        <taxon>Gobiinae</taxon>
        <taxon>Knipowitschia</taxon>
    </lineage>
</organism>
<proteinExistence type="predicted"/>
<name>A0AAV2JUM0_KNICA</name>
<evidence type="ECO:0000313" key="1">
    <source>
        <dbReference type="EMBL" id="CAL1581195.1"/>
    </source>
</evidence>
<gene>
    <name evidence="1" type="ORF">KC01_LOCUS11961</name>
</gene>
<accession>A0AAV2JUM0</accession>
<sequence>MEALSRGSFIYENIAKKKLSPEELLYVSEGEEALARAELRGLRRAKMARVGSSVLNGLLVLANGFFLYQDTYALAQGTETELSHWIRAWSALWRVEIEAFQKRHNSQCEAQKDYEANQESLNPPMTTSFCAKILAFRGTTGNILKQKER</sequence>
<evidence type="ECO:0000313" key="2">
    <source>
        <dbReference type="Proteomes" id="UP001497482"/>
    </source>
</evidence>
<dbReference type="EMBL" id="OZ035837">
    <property type="protein sequence ID" value="CAL1581195.1"/>
    <property type="molecule type" value="Genomic_DNA"/>
</dbReference>
<dbReference type="AlphaFoldDB" id="A0AAV2JUM0"/>
<reference evidence="1 2" key="1">
    <citation type="submission" date="2024-04" db="EMBL/GenBank/DDBJ databases">
        <authorList>
            <person name="Waldvogel A.-M."/>
            <person name="Schoenle A."/>
        </authorList>
    </citation>
    <scope>NUCLEOTIDE SEQUENCE [LARGE SCALE GENOMIC DNA]</scope>
</reference>
<keyword evidence="2" id="KW-1185">Reference proteome</keyword>